<dbReference type="Proteomes" id="UP001140949">
    <property type="component" value="Unassembled WGS sequence"/>
</dbReference>
<keyword evidence="5" id="KW-0175">Coiled coil</keyword>
<dbReference type="GO" id="GO:0016020">
    <property type="term" value="C:membrane"/>
    <property type="evidence" value="ECO:0007669"/>
    <property type="project" value="UniProtKB-SubCell"/>
</dbReference>
<evidence type="ECO:0000256" key="5">
    <source>
        <dbReference type="SAM" id="Coils"/>
    </source>
</evidence>
<dbReference type="AlphaFoldDB" id="A0AAX6FS15"/>
<feature type="region of interest" description="Disordered" evidence="6">
    <location>
        <begin position="286"/>
        <end position="310"/>
    </location>
</feature>
<protein>
    <submittedName>
        <fullName evidence="8">Myosin-binding protein 7 isoform X1</fullName>
    </submittedName>
</protein>
<comment type="caution">
    <text evidence="8">The sequence shown here is derived from an EMBL/GenBank/DDBJ whole genome shotgun (WGS) entry which is preliminary data.</text>
</comment>
<keyword evidence="4" id="KW-0472">Membrane</keyword>
<organism evidence="8 9">
    <name type="scientific">Iris pallida</name>
    <name type="common">Sweet iris</name>
    <dbReference type="NCBI Taxonomy" id="29817"/>
    <lineage>
        <taxon>Eukaryota</taxon>
        <taxon>Viridiplantae</taxon>
        <taxon>Streptophyta</taxon>
        <taxon>Embryophyta</taxon>
        <taxon>Tracheophyta</taxon>
        <taxon>Spermatophyta</taxon>
        <taxon>Magnoliopsida</taxon>
        <taxon>Liliopsida</taxon>
        <taxon>Asparagales</taxon>
        <taxon>Iridaceae</taxon>
        <taxon>Iridoideae</taxon>
        <taxon>Irideae</taxon>
        <taxon>Iris</taxon>
    </lineage>
</organism>
<evidence type="ECO:0000256" key="4">
    <source>
        <dbReference type="ARBA" id="ARBA00023136"/>
    </source>
</evidence>
<evidence type="ECO:0000256" key="3">
    <source>
        <dbReference type="ARBA" id="ARBA00022989"/>
    </source>
</evidence>
<sequence length="464" mass="51358">MREEDNPKKCASFLDAIAMDPVAVSGCTCSCSTWQRSVKRKLLEPSAGAAAAAAARVDLGDEVAALREALSSQQQTIHELCAELEQEQSAASSAASEAMSMILRLQREKAEVQMESRQFGRFAEERMAHDQRELAELDEVLFRLDQAVRSLSCEVEAYRHRLASYGIDDHLAIGSAAPEPDADAGIVSPLLMATEFNLPEYDYPPVRCTSRSSGGYWDDENADLDKRMPTTAVDKLQKLESRICELETTAPRDEKLSTNALDGDDEHDGVGDDGSARVYTVDTVHGMPTTAGVSDEDEGYPGTLPQEKGSGCKVEVDGNGDISMLYKRLQSLEADRESMRQAIMSMQTEKAQHVLLKEIAQKLRKEVAPERRVVVKKPSVLSTFSIAAVFKWVTSFIFWRKKASQSKYVNTICSPCLVCFFGYGQSPTGGYCFALDVMSGIRLVYRRTMLVYCFFYTSRLMPTS</sequence>
<feature type="coiled-coil region" evidence="5">
    <location>
        <begin position="63"/>
        <end position="115"/>
    </location>
</feature>
<reference evidence="8" key="1">
    <citation type="journal article" date="2023" name="GigaByte">
        <title>Genome assembly of the bearded iris, Iris pallida Lam.</title>
        <authorList>
            <person name="Bruccoleri R.E."/>
            <person name="Oakeley E.J."/>
            <person name="Faust A.M.E."/>
            <person name="Altorfer M."/>
            <person name="Dessus-Babus S."/>
            <person name="Burckhardt D."/>
            <person name="Oertli M."/>
            <person name="Naumann U."/>
            <person name="Petersen F."/>
            <person name="Wong J."/>
        </authorList>
    </citation>
    <scope>NUCLEOTIDE SEQUENCE</scope>
    <source>
        <strain evidence="8">GSM-AAB239-AS_SAM_17_03QT</strain>
    </source>
</reference>
<keyword evidence="9" id="KW-1185">Reference proteome</keyword>
<dbReference type="PANTHER" id="PTHR31422">
    <property type="entry name" value="BNAANNG28530D PROTEIN"/>
    <property type="match status" value="1"/>
</dbReference>
<evidence type="ECO:0000256" key="1">
    <source>
        <dbReference type="ARBA" id="ARBA00004370"/>
    </source>
</evidence>
<comment type="subcellular location">
    <subcellularLocation>
        <location evidence="1">Membrane</location>
    </subcellularLocation>
</comment>
<evidence type="ECO:0000256" key="2">
    <source>
        <dbReference type="ARBA" id="ARBA00022692"/>
    </source>
</evidence>
<gene>
    <name evidence="8" type="ORF">M6B38_403440</name>
</gene>
<name>A0AAX6FS15_IRIPA</name>
<proteinExistence type="predicted"/>
<dbReference type="PANTHER" id="PTHR31422:SF0">
    <property type="entry name" value="MYOSIN-BINDING PROTEIN 7"/>
    <property type="match status" value="1"/>
</dbReference>
<feature type="coiled-coil region" evidence="5">
    <location>
        <begin position="322"/>
        <end position="349"/>
    </location>
</feature>
<evidence type="ECO:0000259" key="7">
    <source>
        <dbReference type="PROSITE" id="PS51775"/>
    </source>
</evidence>
<dbReference type="InterPro" id="IPR007656">
    <property type="entry name" value="GTD-bd"/>
</dbReference>
<dbReference type="GO" id="GO:0080115">
    <property type="term" value="F:myosin XI tail binding"/>
    <property type="evidence" value="ECO:0007669"/>
    <property type="project" value="UniProtKB-ARBA"/>
</dbReference>
<dbReference type="PROSITE" id="PS51775">
    <property type="entry name" value="GTD_BINDING"/>
    <property type="match status" value="1"/>
</dbReference>
<feature type="region of interest" description="Disordered" evidence="6">
    <location>
        <begin position="250"/>
        <end position="273"/>
    </location>
</feature>
<reference evidence="8" key="2">
    <citation type="submission" date="2023-04" db="EMBL/GenBank/DDBJ databases">
        <authorList>
            <person name="Bruccoleri R.E."/>
            <person name="Oakeley E.J."/>
            <person name="Faust A.-M."/>
            <person name="Dessus-Babus S."/>
            <person name="Altorfer M."/>
            <person name="Burckhardt D."/>
            <person name="Oertli M."/>
            <person name="Naumann U."/>
            <person name="Petersen F."/>
            <person name="Wong J."/>
        </authorList>
    </citation>
    <scope>NUCLEOTIDE SEQUENCE</scope>
    <source>
        <strain evidence="8">GSM-AAB239-AS_SAM_17_03QT</strain>
        <tissue evidence="8">Leaf</tissue>
    </source>
</reference>
<keyword evidence="2" id="KW-0812">Transmembrane</keyword>
<evidence type="ECO:0000256" key="6">
    <source>
        <dbReference type="SAM" id="MobiDB-lite"/>
    </source>
</evidence>
<keyword evidence="3" id="KW-1133">Transmembrane helix</keyword>
<dbReference type="Pfam" id="PF04576">
    <property type="entry name" value="Zein-binding"/>
    <property type="match status" value="1"/>
</dbReference>
<evidence type="ECO:0000313" key="8">
    <source>
        <dbReference type="EMBL" id="KAJ6819224.1"/>
    </source>
</evidence>
<accession>A0AAX6FS15</accession>
<evidence type="ECO:0000313" key="9">
    <source>
        <dbReference type="Proteomes" id="UP001140949"/>
    </source>
</evidence>
<feature type="domain" description="GTD-binding" evidence="7">
    <location>
        <begin position="61"/>
        <end position="159"/>
    </location>
</feature>
<dbReference type="EMBL" id="JANAVB010026400">
    <property type="protein sequence ID" value="KAJ6819224.1"/>
    <property type="molecule type" value="Genomic_DNA"/>
</dbReference>